<accession>A0ABR9BFQ5</accession>
<protein>
    <recommendedName>
        <fullName evidence="4">DUF3899 domain-containing protein</fullName>
    </recommendedName>
</protein>
<name>A0ABR9BFQ5_9GAMM</name>
<evidence type="ECO:0000313" key="2">
    <source>
        <dbReference type="EMBL" id="MBD8511287.1"/>
    </source>
</evidence>
<dbReference type="EMBL" id="JACYTP010000001">
    <property type="protein sequence ID" value="MBD8511287.1"/>
    <property type="molecule type" value="Genomic_DNA"/>
</dbReference>
<organism evidence="2 3">
    <name type="scientific">Photobacterium arenosum</name>
    <dbReference type="NCBI Taxonomy" id="2774143"/>
    <lineage>
        <taxon>Bacteria</taxon>
        <taxon>Pseudomonadati</taxon>
        <taxon>Pseudomonadota</taxon>
        <taxon>Gammaproteobacteria</taxon>
        <taxon>Vibrionales</taxon>
        <taxon>Vibrionaceae</taxon>
        <taxon>Photobacterium</taxon>
    </lineage>
</organism>
<reference evidence="2 3" key="1">
    <citation type="submission" date="2020-09" db="EMBL/GenBank/DDBJ databases">
        <title>Photobacterium sp. CAU 1568 isolated from sand of Sido Beach.</title>
        <authorList>
            <person name="Kim W."/>
        </authorList>
    </citation>
    <scope>NUCLEOTIDE SEQUENCE [LARGE SCALE GENOMIC DNA]</scope>
    <source>
        <strain evidence="2 3">CAU 1568</strain>
    </source>
</reference>
<proteinExistence type="predicted"/>
<evidence type="ECO:0000313" key="3">
    <source>
        <dbReference type="Proteomes" id="UP000649768"/>
    </source>
</evidence>
<keyword evidence="3" id="KW-1185">Reference proteome</keyword>
<dbReference type="RefSeq" id="WP_192013883.1">
    <property type="nucleotide sequence ID" value="NZ_JACYTP010000001.1"/>
</dbReference>
<feature type="transmembrane region" description="Helical" evidence="1">
    <location>
        <begin position="38"/>
        <end position="55"/>
    </location>
</feature>
<dbReference type="Proteomes" id="UP000649768">
    <property type="component" value="Unassembled WGS sequence"/>
</dbReference>
<keyword evidence="1" id="KW-1133">Transmembrane helix</keyword>
<sequence length="115" mass="12822">MLNFLKYVLLSNLLAAGAVWVGHKFFEQPFSVSGDVLFYMFALQWALAGIVWNGGKESQSFDGDRAAIKAASMLSDHEIEAGKQRDIKANYHFGFTFFLSGLFPLFACILLSVFN</sequence>
<comment type="caution">
    <text evidence="2">The sequence shown here is derived from an EMBL/GenBank/DDBJ whole genome shotgun (WGS) entry which is preliminary data.</text>
</comment>
<evidence type="ECO:0000256" key="1">
    <source>
        <dbReference type="SAM" id="Phobius"/>
    </source>
</evidence>
<gene>
    <name evidence="2" type="ORF">IFO68_01060</name>
</gene>
<feature type="transmembrane region" description="Helical" evidence="1">
    <location>
        <begin position="93"/>
        <end position="114"/>
    </location>
</feature>
<keyword evidence="1" id="KW-0472">Membrane</keyword>
<evidence type="ECO:0008006" key="4">
    <source>
        <dbReference type="Google" id="ProtNLM"/>
    </source>
</evidence>
<keyword evidence="1" id="KW-0812">Transmembrane</keyword>
<feature type="transmembrane region" description="Helical" evidence="1">
    <location>
        <begin position="7"/>
        <end position="26"/>
    </location>
</feature>